<dbReference type="STRING" id="1121439.dsat_2656"/>
<dbReference type="InterPro" id="IPR024517">
    <property type="entry name" value="Glycogen_phosphorylase_DUF3417"/>
</dbReference>
<dbReference type="PANTHER" id="PTHR42655">
    <property type="entry name" value="GLYCOGEN PHOSPHORYLASE"/>
    <property type="match status" value="1"/>
</dbReference>
<comment type="catalytic activity">
    <reaction evidence="1">
        <text>[(1-&gt;4)-alpha-D-glucosyl](n) + phosphate = [(1-&gt;4)-alpha-D-glucosyl](n-1) + alpha-D-glucose 1-phosphate</text>
        <dbReference type="Rhea" id="RHEA:41732"/>
        <dbReference type="Rhea" id="RHEA-COMP:9584"/>
        <dbReference type="Rhea" id="RHEA-COMP:9586"/>
        <dbReference type="ChEBI" id="CHEBI:15444"/>
        <dbReference type="ChEBI" id="CHEBI:43474"/>
        <dbReference type="ChEBI" id="CHEBI:58601"/>
        <dbReference type="EC" id="2.4.1.1"/>
    </reaction>
</comment>
<protein>
    <submittedName>
        <fullName evidence="6">Alpha-glucan phosphorylase</fullName>
    </submittedName>
</protein>
<evidence type="ECO:0000256" key="3">
    <source>
        <dbReference type="ARBA" id="ARBA00022533"/>
    </source>
</evidence>
<dbReference type="InterPro" id="IPR000811">
    <property type="entry name" value="Glyco_trans_35"/>
</dbReference>
<comment type="similarity">
    <text evidence="2">Belongs to the glycogen phosphorylase family.</text>
</comment>
<feature type="modified residue" description="N6-(pyridoxal phosphate)lysine" evidence="4">
    <location>
        <position position="608"/>
    </location>
</feature>
<dbReference type="Proteomes" id="UP000014975">
    <property type="component" value="Unassembled WGS sequence"/>
</dbReference>
<dbReference type="EMBL" id="ATHI01000007">
    <property type="protein sequence ID" value="EPR34614.1"/>
    <property type="molecule type" value="Genomic_DNA"/>
</dbReference>
<dbReference type="SUPFAM" id="SSF53756">
    <property type="entry name" value="UDP-Glycosyltransferase/glycogen phosphorylase"/>
    <property type="match status" value="1"/>
</dbReference>
<dbReference type="GO" id="GO:0005975">
    <property type="term" value="P:carbohydrate metabolic process"/>
    <property type="evidence" value="ECO:0007669"/>
    <property type="project" value="InterPro"/>
</dbReference>
<dbReference type="PATRIC" id="fig|1121439.3.peg.1059"/>
<proteinExistence type="inferred from homology"/>
<dbReference type="InterPro" id="IPR052182">
    <property type="entry name" value="Glycogen/Maltodextrin_Phosph"/>
</dbReference>
<dbReference type="GO" id="GO:0030170">
    <property type="term" value="F:pyridoxal phosphate binding"/>
    <property type="evidence" value="ECO:0007669"/>
    <property type="project" value="InterPro"/>
</dbReference>
<evidence type="ECO:0000256" key="4">
    <source>
        <dbReference type="PIRSR" id="PIRSR000460-1"/>
    </source>
</evidence>
<sequence length="855" mass="97332">MRPIRSFSVIPRLPPKLEVLWDLAYNYWFCWNDGVSDLFAQIDLDIWRECHGNPVAFLNQLPQKILEELARDEFFVERVRDAKKNLDDYLARTVSPVPFPGHEGRTPAVAYFSAEFGIDASLPVYSGGLGILAGDHLKSASDLNVPLVAIGLAYKKGYFRQYLTPDGWQQERYPDSDFEQLPMSLVKNDDGDPLTISVDMAGRECRAQVWKVAVGRISLLLLDANIADNDPDLREVTAQLYGGDWEMRIRQEILLGIGGIRALWAMGLAPTVIHMNEGHSAFAGLERIRVFMSESKLAFEAAVELTASTSVFTTHTPVPAGNDRFDPGLMQKYFEGYAKSLGLAFKVFLALGREDPRNDAETFCMTVLALRLSRFNNGVSELHGKVSRNMWKRVWPQYPVDDVPISAITNGVHQPSFVAPDMAALYDRYLGINWKEDPDCARVWRQAQNIPDSELWRTHERLRERLVDYARHRVADTQRKRGARRREVEESLEILDPRALTICFARRFATYKRANLLFMDVERLKRLVGNPDKPVQFIFAGKAHPQDNEGKKLIQQIIQLSRTPELKNKIVFLEDYDMSVARFMVQGGDVWLNNPRVPLEACGTSGMKAMSNGVLNVSTLDGWWAEAYQPDNSVGYGIGQGEIYDDWDYQDFVESQTLYNVLENDVVPDFYDRGHGNMPRGWVRRMKNALVHLGAAFSAHRMVEDYVRNAYIPAFKNYRELAARDFAKAKQMASWRMDVMTKWGDIHIRNVRTESPTQVFVGEPFLIEAEVWLAGLPVDDVRVELYAGPINQDGDVDRRRTIAMSPDGETEDGWKIFKGELLPQEAGRFGFTIRILPFHPLLIDPRSLGLIRWVG</sequence>
<dbReference type="eggNOG" id="COG0058">
    <property type="taxonomic scope" value="Bacteria"/>
</dbReference>
<dbReference type="Pfam" id="PF00343">
    <property type="entry name" value="Phosphorylase"/>
    <property type="match status" value="1"/>
</dbReference>
<name>S7UL77_9BACT</name>
<comment type="caution">
    <text evidence="6">The sequence shown here is derived from an EMBL/GenBank/DDBJ whole genome shotgun (WGS) entry which is preliminary data.</text>
</comment>
<evidence type="ECO:0000313" key="6">
    <source>
        <dbReference type="EMBL" id="EPR34614.1"/>
    </source>
</evidence>
<gene>
    <name evidence="6" type="ORF">dsat_2656</name>
</gene>
<dbReference type="AlphaFoldDB" id="S7UL77"/>
<dbReference type="Pfam" id="PF11897">
    <property type="entry name" value="DUF3417"/>
    <property type="match status" value="1"/>
</dbReference>
<keyword evidence="3" id="KW-0021">Allosteric enzyme</keyword>
<keyword evidence="7" id="KW-1185">Reference proteome</keyword>
<dbReference type="Gene3D" id="3.40.50.2000">
    <property type="entry name" value="Glycogen Phosphorylase B"/>
    <property type="match status" value="3"/>
</dbReference>
<dbReference type="PIRSF" id="PIRSF000460">
    <property type="entry name" value="Pprylas_GlgP"/>
    <property type="match status" value="1"/>
</dbReference>
<feature type="domain" description="DUF3417" evidence="5">
    <location>
        <begin position="13"/>
        <end position="122"/>
    </location>
</feature>
<dbReference type="RefSeq" id="WP_020886541.1">
    <property type="nucleotide sequence ID" value="NZ_ATHI01000007.1"/>
</dbReference>
<evidence type="ECO:0000313" key="7">
    <source>
        <dbReference type="Proteomes" id="UP000014975"/>
    </source>
</evidence>
<dbReference type="GO" id="GO:0008184">
    <property type="term" value="F:glycogen phosphorylase activity"/>
    <property type="evidence" value="ECO:0007669"/>
    <property type="project" value="InterPro"/>
</dbReference>
<dbReference type="PANTHER" id="PTHR42655:SF1">
    <property type="entry name" value="GLYCOGEN PHOSPHORYLASE"/>
    <property type="match status" value="1"/>
</dbReference>
<accession>S7UL77</accession>
<organism evidence="6 7">
    <name type="scientific">Alkalidesulfovibrio alkalitolerans DSM 16529</name>
    <dbReference type="NCBI Taxonomy" id="1121439"/>
    <lineage>
        <taxon>Bacteria</taxon>
        <taxon>Pseudomonadati</taxon>
        <taxon>Thermodesulfobacteriota</taxon>
        <taxon>Desulfovibrionia</taxon>
        <taxon>Desulfovibrionales</taxon>
        <taxon>Desulfovibrionaceae</taxon>
        <taxon>Alkalidesulfovibrio</taxon>
    </lineage>
</organism>
<dbReference type="OrthoDB" id="7229284at2"/>
<reference evidence="6 7" key="1">
    <citation type="journal article" date="2013" name="Genome Announc.">
        <title>Draft genome sequences for three mercury-methylating, sulfate-reducing bacteria.</title>
        <authorList>
            <person name="Brown S.D."/>
            <person name="Hurt R.A.Jr."/>
            <person name="Gilmour C.C."/>
            <person name="Elias D.A."/>
        </authorList>
    </citation>
    <scope>NUCLEOTIDE SEQUENCE [LARGE SCALE GENOMIC DNA]</scope>
    <source>
        <strain evidence="6 7">DSM 16529</strain>
    </source>
</reference>
<dbReference type="NCBIfam" id="TIGR02094">
    <property type="entry name" value="more_P_ylases"/>
    <property type="match status" value="1"/>
</dbReference>
<evidence type="ECO:0000256" key="2">
    <source>
        <dbReference type="ARBA" id="ARBA00006047"/>
    </source>
</evidence>
<evidence type="ECO:0000259" key="5">
    <source>
        <dbReference type="Pfam" id="PF11897"/>
    </source>
</evidence>
<keyword evidence="4" id="KW-0663">Pyridoxal phosphate</keyword>
<dbReference type="InterPro" id="IPR011834">
    <property type="entry name" value="Agluc_phsphrylas"/>
</dbReference>
<evidence type="ECO:0000256" key="1">
    <source>
        <dbReference type="ARBA" id="ARBA00001275"/>
    </source>
</evidence>